<feature type="compositionally biased region" description="Polar residues" evidence="1">
    <location>
        <begin position="262"/>
        <end position="271"/>
    </location>
</feature>
<evidence type="ECO:0000313" key="3">
    <source>
        <dbReference type="EMBL" id="RJP64851.1"/>
    </source>
</evidence>
<comment type="caution">
    <text evidence="3">The sequence shown here is derived from an EMBL/GenBank/DDBJ whole genome shotgun (WGS) entry which is preliminary data.</text>
</comment>
<proteinExistence type="predicted"/>
<evidence type="ECO:0000256" key="1">
    <source>
        <dbReference type="SAM" id="MobiDB-lite"/>
    </source>
</evidence>
<dbReference type="EMBL" id="QZKI01000133">
    <property type="protein sequence ID" value="RJP64851.1"/>
    <property type="molecule type" value="Genomic_DNA"/>
</dbReference>
<name>A0A419EPB2_9BACT</name>
<keyword evidence="2" id="KW-0812">Transmembrane</keyword>
<feature type="region of interest" description="Disordered" evidence="1">
    <location>
        <begin position="245"/>
        <end position="285"/>
    </location>
</feature>
<organism evidence="3 4">
    <name type="scientific">Candidatus Abyssobacteria bacterium SURF_17</name>
    <dbReference type="NCBI Taxonomy" id="2093361"/>
    <lineage>
        <taxon>Bacteria</taxon>
        <taxon>Pseudomonadati</taxon>
        <taxon>Candidatus Hydrogenedentota</taxon>
        <taxon>Candidatus Abyssobacteria</taxon>
    </lineage>
</organism>
<keyword evidence="2" id="KW-1133">Transmembrane helix</keyword>
<keyword evidence="2" id="KW-0472">Membrane</keyword>
<evidence type="ECO:0000313" key="4">
    <source>
        <dbReference type="Proteomes" id="UP000285961"/>
    </source>
</evidence>
<sequence length="519" mass="56404">MNTTDSQLKTCYHCGQPVKLSAYRCPHCDGLLAELDQKNWERSTPAAHSPVNVSDEKENLTRPHRRNGKFFLIVAAACLVWIAILAAVFFDRIILRNSTAQKKTDVSAALAAVRERAARESMGRTPARTTSFVRIHEDGGTEPPYSDKGALSPSSQEIQQLAAQIAQQLKERKVVTADTVHLTSGKEIQCEILDVSETHLTIHHGGITTSIERARVEKIEHRPAEAIDAEVNKLALAQATAIVEKRHARGAQPDSAEEKSVSRATTPSSSDEFLPDQNALDSLDDRTDSEKLESLLVLLRERKTLSADFFGGTLQMEDRTESWPDYASRNSSFLAFKAEASRLDLSLLCEFLGFCAGISGICNTDAEVGLDGENLTTVSGAAIIRGEQITIPPTPLAMLILPLNQAGTFTATVSSEKGKVFIENLHFDGSAYTVKGKGTILLSDLLEHSLLNCSLSILFKEPPELNDPKLAKKGGQYIVDALAASQTEIPFTLQGPLASPDVQLATGSSLDSLVRQFGR</sequence>
<accession>A0A419EPB2</accession>
<dbReference type="AlphaFoldDB" id="A0A419EPB2"/>
<dbReference type="Proteomes" id="UP000285961">
    <property type="component" value="Unassembled WGS sequence"/>
</dbReference>
<protein>
    <submittedName>
        <fullName evidence="3">Uncharacterized protein</fullName>
    </submittedName>
</protein>
<evidence type="ECO:0000256" key="2">
    <source>
        <dbReference type="SAM" id="Phobius"/>
    </source>
</evidence>
<feature type="transmembrane region" description="Helical" evidence="2">
    <location>
        <begin position="70"/>
        <end position="90"/>
    </location>
</feature>
<gene>
    <name evidence="3" type="ORF">C4532_18575</name>
</gene>
<reference evidence="3 4" key="1">
    <citation type="journal article" date="2017" name="ISME J.">
        <title>Energy and carbon metabolisms in a deep terrestrial subsurface fluid microbial community.</title>
        <authorList>
            <person name="Momper L."/>
            <person name="Jungbluth S.P."/>
            <person name="Lee M.D."/>
            <person name="Amend J.P."/>
        </authorList>
    </citation>
    <scope>NUCLEOTIDE SEQUENCE [LARGE SCALE GENOMIC DNA]</scope>
    <source>
        <strain evidence="3">SURF_17</strain>
    </source>
</reference>